<dbReference type="Proteomes" id="UP000777482">
    <property type="component" value="Unassembled WGS sequence"/>
</dbReference>
<keyword evidence="13" id="KW-0548">Nucleotidyltransferase</keyword>
<feature type="region of interest" description="Disordered" evidence="10">
    <location>
        <begin position="418"/>
        <end position="437"/>
    </location>
</feature>
<feature type="region of interest" description="Disordered" evidence="10">
    <location>
        <begin position="908"/>
        <end position="932"/>
    </location>
</feature>
<dbReference type="InterPro" id="IPR001126">
    <property type="entry name" value="UmuC"/>
</dbReference>
<dbReference type="FunFam" id="1.10.150.20:FF:000014">
    <property type="entry name" value="Polymerase (DNA directed), eta"/>
    <property type="match status" value="1"/>
</dbReference>
<sequence>MSSHSNTLVLQTDAGALGKSASTPTSRLSVFGAALAVLLESRTTDKLRLTRKQTQRTHTVSTPLDTSDTHVLAESSPPRKCIQRSPSTGPCFEHRGDDDDHLVPTFDFSHQLVQDRLVVRLTGMGSPPIPDRTPVALSSSTTTTARPIGFGDAPPRPHPGIRPAVAPASVPFSPPKRRTGGSIKGKERALSVDEGEAAEEGTAEGDPAFPPQMQPTYRHILGSGNGGAANPLRVIAHIDIDAAYAAMEMARLKIPADQPMAVQQWNGLTQQPCSQIAVNYPARAYGITRHETPAEALKKCPDLMLVHVQTYKNGEVVPGYWDGAKPETHKVSLDMYRKESKKILAVFQEFCPIVGAFAFLRSGVFVWPPRHFDIRPTRPQKLTRTSTSPHAEKASIDESFLDLTLPVRERLLAAYPALATPPPSSHNNLDTSLPPPSSFGITRDDIKWAELGNVVPISGQKREKVRRLDPRGVPMPSSSSSSPVKAAGSGDGNEETAQVEEEEQGSASTSTSPEPLDDDPPLTWSDICLSLGAAIVRDTRTAVTERLGYTCSAGIATNKMLAKLTSAWKKPNAQVRRFSFQSRPSVRPASYGKGEETDTTGNRGDTQTILRYGAIPAFLRPMPFQKIRNLGGKLGTAVKETYEANTVGDLLDYPLPELRSKLGDASGMWLWEMVRGLDYAEVDPKTAVKSMLSSKNFRPYIDKYGEVMHWMGILATELHLRLNDAREETPGLWPKTITFTHRSPSFVIRSHQAPFPFTSNLTRTYILKAGEKLFRTAIGAGQATERTTDRTTVGPYSNLQLSFSGLGQLEQGQRGIEGFFVSAVAASAGGPPAATNGARERVKSESVAPEDEEEEDDPIPASKKKPGASFFGASATSKDDVKPAIKKRKQKKRDLPVLVKSVGANANGTEELILASSDDEDDGDDGASALPRFRCPRCSKVLTVPEEARRAIENGEMQIDKADEVLERAKAEHADWHVARDLLEAERRAGGWTTNSSGGKSDKGSKKRKSSSTAAAGASAPTKKSKKQGGGGGGKAVGGSSATGKSRGTLNGFVSRG</sequence>
<dbReference type="GO" id="GO:0009314">
    <property type="term" value="P:response to radiation"/>
    <property type="evidence" value="ECO:0007669"/>
    <property type="project" value="TreeGrafter"/>
</dbReference>
<evidence type="ECO:0000256" key="2">
    <source>
        <dbReference type="ARBA" id="ARBA00022679"/>
    </source>
</evidence>
<dbReference type="Gene3D" id="3.30.1490.100">
    <property type="entry name" value="DNA polymerase, Y-family, little finger domain"/>
    <property type="match status" value="1"/>
</dbReference>
<dbReference type="Pfam" id="PF00817">
    <property type="entry name" value="IMS"/>
    <property type="match status" value="2"/>
</dbReference>
<evidence type="ECO:0000256" key="3">
    <source>
        <dbReference type="ARBA" id="ARBA00022723"/>
    </source>
</evidence>
<keyword evidence="13" id="KW-0239">DNA-directed DNA polymerase</keyword>
<evidence type="ECO:0000256" key="6">
    <source>
        <dbReference type="ARBA" id="ARBA00022833"/>
    </source>
</evidence>
<evidence type="ECO:0000256" key="8">
    <source>
        <dbReference type="ARBA" id="ARBA00023242"/>
    </source>
</evidence>
<dbReference type="GO" id="GO:0042276">
    <property type="term" value="P:error-prone translesion synthesis"/>
    <property type="evidence" value="ECO:0007669"/>
    <property type="project" value="TreeGrafter"/>
</dbReference>
<evidence type="ECO:0000256" key="9">
    <source>
        <dbReference type="ARBA" id="ARBA00044975"/>
    </source>
</evidence>
<keyword evidence="2" id="KW-0808">Transferase</keyword>
<feature type="region of interest" description="Disordered" evidence="10">
    <location>
        <begin position="986"/>
        <end position="1057"/>
    </location>
</feature>
<dbReference type="FunFam" id="3.40.1170.60:FF:000008">
    <property type="entry name" value="DNA polymerase eta subunit"/>
    <property type="match status" value="1"/>
</dbReference>
<feature type="compositionally biased region" description="Low complexity" evidence="10">
    <location>
        <begin position="1011"/>
        <end position="1022"/>
    </location>
</feature>
<feature type="region of interest" description="Disordered" evidence="10">
    <location>
        <begin position="50"/>
        <end position="89"/>
    </location>
</feature>
<dbReference type="GO" id="GO:0005634">
    <property type="term" value="C:nucleus"/>
    <property type="evidence" value="ECO:0007669"/>
    <property type="project" value="UniProtKB-SubCell"/>
</dbReference>
<dbReference type="SUPFAM" id="SSF100879">
    <property type="entry name" value="Lesion bypass DNA polymerase (Y-family), little finger domain"/>
    <property type="match status" value="1"/>
</dbReference>
<dbReference type="EMBL" id="PUHQ01000029">
    <property type="protein sequence ID" value="KAG0662130.1"/>
    <property type="molecule type" value="Genomic_DNA"/>
</dbReference>
<feature type="compositionally biased region" description="Gly residues" evidence="10">
    <location>
        <begin position="1028"/>
        <end position="1037"/>
    </location>
</feature>
<dbReference type="InterPro" id="IPR017961">
    <property type="entry name" value="DNA_pol_Y-fam_little_finger"/>
</dbReference>
<keyword evidence="6" id="KW-0862">Zinc</keyword>
<feature type="domain" description="UmuC" evidence="11">
    <location>
        <begin position="235"/>
        <end position="631"/>
    </location>
</feature>
<reference evidence="13 14" key="1">
    <citation type="submission" date="2020-11" db="EMBL/GenBank/DDBJ databases">
        <title>Kefir isolates.</title>
        <authorList>
            <person name="Marcisauskas S."/>
            <person name="Kim Y."/>
            <person name="Blasche S."/>
        </authorList>
    </citation>
    <scope>NUCLEOTIDE SEQUENCE [LARGE SCALE GENOMIC DNA]</scope>
    <source>
        <strain evidence="13 14">KR</strain>
    </source>
</reference>
<keyword evidence="7" id="KW-0234">DNA repair</keyword>
<evidence type="ECO:0000259" key="12">
    <source>
        <dbReference type="PROSITE" id="PS51907"/>
    </source>
</evidence>
<dbReference type="GO" id="GO:0035861">
    <property type="term" value="C:site of double-strand break"/>
    <property type="evidence" value="ECO:0007669"/>
    <property type="project" value="TreeGrafter"/>
</dbReference>
<feature type="domain" description="UBZ3-type" evidence="12">
    <location>
        <begin position="928"/>
        <end position="985"/>
    </location>
</feature>
<evidence type="ECO:0000256" key="7">
    <source>
        <dbReference type="ARBA" id="ARBA00023204"/>
    </source>
</evidence>
<comment type="subcellular location">
    <subcellularLocation>
        <location evidence="1">Nucleus</location>
    </subcellularLocation>
</comment>
<keyword evidence="8" id="KW-0539">Nucleus</keyword>
<dbReference type="OrthoDB" id="5723at2759"/>
<dbReference type="Pfam" id="PF11799">
    <property type="entry name" value="IMS_C"/>
    <property type="match status" value="1"/>
</dbReference>
<keyword evidence="5" id="KW-0863">Zinc-finger</keyword>
<dbReference type="Gene3D" id="3.40.1170.60">
    <property type="match status" value="1"/>
</dbReference>
<feature type="compositionally biased region" description="Basic and acidic residues" evidence="10">
    <location>
        <begin position="460"/>
        <end position="470"/>
    </location>
</feature>
<evidence type="ECO:0000256" key="5">
    <source>
        <dbReference type="ARBA" id="ARBA00022771"/>
    </source>
</evidence>
<dbReference type="PROSITE" id="PS51907">
    <property type="entry name" value="ZF_UBZ3"/>
    <property type="match status" value="1"/>
</dbReference>
<dbReference type="GO" id="GO:0003887">
    <property type="term" value="F:DNA-directed DNA polymerase activity"/>
    <property type="evidence" value="ECO:0007669"/>
    <property type="project" value="UniProtKB-KW"/>
</dbReference>
<name>A0A9P7B6X5_RHOMI</name>
<evidence type="ECO:0000256" key="1">
    <source>
        <dbReference type="ARBA" id="ARBA00004123"/>
    </source>
</evidence>
<dbReference type="Gene3D" id="1.10.150.20">
    <property type="entry name" value="5' to 3' exonuclease, C-terminal subdomain"/>
    <property type="match status" value="1"/>
</dbReference>
<keyword evidence="4" id="KW-0227">DNA damage</keyword>
<keyword evidence="3" id="KW-0479">Metal-binding</keyword>
<keyword evidence="14" id="KW-1185">Reference proteome</keyword>
<feature type="region of interest" description="Disordered" evidence="10">
    <location>
        <begin position="124"/>
        <end position="211"/>
    </location>
</feature>
<evidence type="ECO:0000259" key="11">
    <source>
        <dbReference type="PROSITE" id="PS50173"/>
    </source>
</evidence>
<feature type="compositionally biased region" description="Acidic residues" evidence="10">
    <location>
        <begin position="193"/>
        <end position="203"/>
    </location>
</feature>
<feature type="compositionally biased region" description="Acidic residues" evidence="10">
    <location>
        <begin position="492"/>
        <end position="504"/>
    </location>
</feature>
<evidence type="ECO:0000256" key="10">
    <source>
        <dbReference type="SAM" id="MobiDB-lite"/>
    </source>
</evidence>
<gene>
    <name evidence="13" type="primary">RAD30</name>
    <name evidence="13" type="ORF">C6P46_003523</name>
</gene>
<dbReference type="GO" id="GO:0007064">
    <property type="term" value="P:mitotic sister chromatid cohesion"/>
    <property type="evidence" value="ECO:0007669"/>
    <property type="project" value="UniProtKB-ARBA"/>
</dbReference>
<feature type="region of interest" description="Disordered" evidence="10">
    <location>
        <begin position="460"/>
        <end position="523"/>
    </location>
</feature>
<dbReference type="PANTHER" id="PTHR45873:SF1">
    <property type="entry name" value="DNA POLYMERASE ETA"/>
    <property type="match status" value="1"/>
</dbReference>
<feature type="region of interest" description="Disordered" evidence="10">
    <location>
        <begin position="827"/>
        <end position="892"/>
    </location>
</feature>
<dbReference type="Pfam" id="PF21704">
    <property type="entry name" value="POLH-Rev1_HhH"/>
    <property type="match status" value="1"/>
</dbReference>
<dbReference type="GO" id="GO:0006281">
    <property type="term" value="P:DNA repair"/>
    <property type="evidence" value="ECO:0007669"/>
    <property type="project" value="UniProtKB-KW"/>
</dbReference>
<accession>A0A9P7B6X5</accession>
<dbReference type="PROSITE" id="PS50173">
    <property type="entry name" value="UMUC"/>
    <property type="match status" value="1"/>
</dbReference>
<organism evidence="13 14">
    <name type="scientific">Rhodotorula mucilaginosa</name>
    <name type="common">Yeast</name>
    <name type="synonym">Rhodotorula rubra</name>
    <dbReference type="NCBI Taxonomy" id="5537"/>
    <lineage>
        <taxon>Eukaryota</taxon>
        <taxon>Fungi</taxon>
        <taxon>Dikarya</taxon>
        <taxon>Basidiomycota</taxon>
        <taxon>Pucciniomycotina</taxon>
        <taxon>Microbotryomycetes</taxon>
        <taxon>Sporidiobolales</taxon>
        <taxon>Sporidiobolaceae</taxon>
        <taxon>Rhodotorula</taxon>
    </lineage>
</organism>
<proteinExistence type="predicted"/>
<dbReference type="GO" id="GO:0003684">
    <property type="term" value="F:damaged DNA binding"/>
    <property type="evidence" value="ECO:0007669"/>
    <property type="project" value="InterPro"/>
</dbReference>
<dbReference type="InterPro" id="IPR043128">
    <property type="entry name" value="Rev_trsase/Diguanyl_cyclase"/>
</dbReference>
<evidence type="ECO:0000313" key="14">
    <source>
        <dbReference type="Proteomes" id="UP000777482"/>
    </source>
</evidence>
<feature type="compositionally biased region" description="Polar residues" evidence="10">
    <location>
        <begin position="136"/>
        <end position="145"/>
    </location>
</feature>
<comment type="caution">
    <text evidence="13">The sequence shown here is derived from an EMBL/GenBank/DDBJ whole genome shotgun (WGS) entry which is preliminary data.</text>
</comment>
<dbReference type="PANTHER" id="PTHR45873">
    <property type="entry name" value="DNA POLYMERASE ETA"/>
    <property type="match status" value="1"/>
</dbReference>
<dbReference type="AlphaFoldDB" id="A0A9P7B6X5"/>
<dbReference type="SUPFAM" id="SSF56672">
    <property type="entry name" value="DNA/RNA polymerases"/>
    <property type="match status" value="2"/>
</dbReference>
<dbReference type="GO" id="GO:0005657">
    <property type="term" value="C:replication fork"/>
    <property type="evidence" value="ECO:0007669"/>
    <property type="project" value="TreeGrafter"/>
</dbReference>
<evidence type="ECO:0000256" key="4">
    <source>
        <dbReference type="ARBA" id="ARBA00022763"/>
    </source>
</evidence>
<evidence type="ECO:0000313" key="13">
    <source>
        <dbReference type="EMBL" id="KAG0662130.1"/>
    </source>
</evidence>
<feature type="compositionally biased region" description="Polar residues" evidence="10">
    <location>
        <begin position="56"/>
        <end position="66"/>
    </location>
</feature>
<dbReference type="InterPro" id="IPR036775">
    <property type="entry name" value="DNA_pol_Y-fam_lit_finger_sf"/>
</dbReference>
<feature type="region of interest" description="Disordered" evidence="10">
    <location>
        <begin position="579"/>
        <end position="605"/>
    </location>
</feature>
<feature type="compositionally biased region" description="Acidic residues" evidence="10">
    <location>
        <begin position="848"/>
        <end position="858"/>
    </location>
</feature>
<protein>
    <recommendedName>
        <fullName evidence="9">DNA polymerase eta</fullName>
    </recommendedName>
</protein>
<dbReference type="InterPro" id="IPR043502">
    <property type="entry name" value="DNA/RNA_pol_sf"/>
</dbReference>
<dbReference type="Gene3D" id="3.30.70.270">
    <property type="match status" value="1"/>
</dbReference>
<dbReference type="InterPro" id="IPR041298">
    <property type="entry name" value="UBZ3"/>
</dbReference>
<dbReference type="InterPro" id="IPR052230">
    <property type="entry name" value="DNA_polymerase_eta"/>
</dbReference>
<dbReference type="GO" id="GO:0070987">
    <property type="term" value="P:error-free translesion synthesis"/>
    <property type="evidence" value="ECO:0007669"/>
    <property type="project" value="UniProtKB-ARBA"/>
</dbReference>
<dbReference type="GO" id="GO:0008270">
    <property type="term" value="F:zinc ion binding"/>
    <property type="evidence" value="ECO:0007669"/>
    <property type="project" value="UniProtKB-KW"/>
</dbReference>